<keyword evidence="1" id="KW-0548">Nucleotidyltransferase</keyword>
<evidence type="ECO:0000313" key="2">
    <source>
        <dbReference type="Proteomes" id="UP000276133"/>
    </source>
</evidence>
<keyword evidence="2" id="KW-1185">Reference proteome</keyword>
<dbReference type="OrthoDB" id="10221449at2759"/>
<gene>
    <name evidence="1" type="ORF">BpHYR1_026402</name>
</gene>
<feature type="non-terminal residue" evidence="1">
    <location>
        <position position="1"/>
    </location>
</feature>
<keyword evidence="1" id="KW-0808">Transferase</keyword>
<sequence>SYICFIANFNQALRPFLGETIQTKEDIDKLTRQLESTITSTINGAKTTYSVKSYQTQVLPRNIVTLIKEKRKLQRHLLEDRSAETVRRINKLSEQIKKQVAENKQNKWREFCTGLNLHKTSDTVLWRKISSIENSNTLKPPRCPLLKVQEQLVTTPNEVANIFAEQLKQTFQPTNEPEFNETFKATVESATKQIFENPPNGHQLGKRKLDIILQGKRIKHDNKPKLLGLKLDKNLTFYDHIKEINAR</sequence>
<keyword evidence="1" id="KW-0695">RNA-directed DNA polymerase</keyword>
<accession>A0A3M7Q698</accession>
<dbReference type="GO" id="GO:0003964">
    <property type="term" value="F:RNA-directed DNA polymerase activity"/>
    <property type="evidence" value="ECO:0007669"/>
    <property type="project" value="UniProtKB-KW"/>
</dbReference>
<dbReference type="EMBL" id="REGN01007292">
    <property type="protein sequence ID" value="RNA06769.1"/>
    <property type="molecule type" value="Genomic_DNA"/>
</dbReference>
<organism evidence="1 2">
    <name type="scientific">Brachionus plicatilis</name>
    <name type="common">Marine rotifer</name>
    <name type="synonym">Brachionus muelleri</name>
    <dbReference type="NCBI Taxonomy" id="10195"/>
    <lineage>
        <taxon>Eukaryota</taxon>
        <taxon>Metazoa</taxon>
        <taxon>Spiralia</taxon>
        <taxon>Gnathifera</taxon>
        <taxon>Rotifera</taxon>
        <taxon>Eurotatoria</taxon>
        <taxon>Monogononta</taxon>
        <taxon>Pseudotrocha</taxon>
        <taxon>Ploima</taxon>
        <taxon>Brachionidae</taxon>
        <taxon>Brachionus</taxon>
    </lineage>
</organism>
<dbReference type="Proteomes" id="UP000276133">
    <property type="component" value="Unassembled WGS sequence"/>
</dbReference>
<dbReference type="STRING" id="10195.A0A3M7Q698"/>
<name>A0A3M7Q698_BRAPC</name>
<comment type="caution">
    <text evidence="1">The sequence shown here is derived from an EMBL/GenBank/DDBJ whole genome shotgun (WGS) entry which is preliminary data.</text>
</comment>
<protein>
    <submittedName>
        <fullName evidence="1">RNA-directed DNA polymerase from transposon X-element</fullName>
    </submittedName>
</protein>
<evidence type="ECO:0000313" key="1">
    <source>
        <dbReference type="EMBL" id="RNA06769.1"/>
    </source>
</evidence>
<reference evidence="1 2" key="1">
    <citation type="journal article" date="2018" name="Sci. Rep.">
        <title>Genomic signatures of local adaptation to the degree of environmental predictability in rotifers.</title>
        <authorList>
            <person name="Franch-Gras L."/>
            <person name="Hahn C."/>
            <person name="Garcia-Roger E.M."/>
            <person name="Carmona M.J."/>
            <person name="Serra M."/>
            <person name="Gomez A."/>
        </authorList>
    </citation>
    <scope>NUCLEOTIDE SEQUENCE [LARGE SCALE GENOMIC DNA]</scope>
    <source>
        <strain evidence="1">HYR1</strain>
    </source>
</reference>
<feature type="non-terminal residue" evidence="1">
    <location>
        <position position="247"/>
    </location>
</feature>
<proteinExistence type="predicted"/>
<dbReference type="AlphaFoldDB" id="A0A3M7Q698"/>